<protein>
    <submittedName>
        <fullName evidence="4">Nitrous-oxide reductase</fullName>
    </submittedName>
</protein>
<evidence type="ECO:0000256" key="2">
    <source>
        <dbReference type="ARBA" id="ARBA00022723"/>
    </source>
</evidence>
<dbReference type="AlphaFoldDB" id="A0A1H3ZP76"/>
<dbReference type="NCBIfam" id="TIGR04246">
    <property type="entry name" value="nitrous_NosZ_Gp"/>
    <property type="match status" value="1"/>
</dbReference>
<comment type="subcellular location">
    <subcellularLocation>
        <location evidence="1">Cell envelope</location>
    </subcellularLocation>
</comment>
<organism evidence="4 5">
    <name type="scientific">Psychroflexus halocasei</name>
    <dbReference type="NCBI Taxonomy" id="908615"/>
    <lineage>
        <taxon>Bacteria</taxon>
        <taxon>Pseudomonadati</taxon>
        <taxon>Bacteroidota</taxon>
        <taxon>Flavobacteriia</taxon>
        <taxon>Flavobacteriales</taxon>
        <taxon>Flavobacteriaceae</taxon>
        <taxon>Psychroflexus</taxon>
    </lineage>
</organism>
<dbReference type="Proteomes" id="UP000198820">
    <property type="component" value="Unassembled WGS sequence"/>
</dbReference>
<evidence type="ECO:0000313" key="5">
    <source>
        <dbReference type="Proteomes" id="UP000198820"/>
    </source>
</evidence>
<dbReference type="STRING" id="908615.SAMN05421540_104153"/>
<dbReference type="InterPro" id="IPR001505">
    <property type="entry name" value="Copper_CuA"/>
</dbReference>
<dbReference type="InterPro" id="IPR026468">
    <property type="entry name" value="Nitrous_oxide_Rdtase_Sec-dep"/>
</dbReference>
<keyword evidence="3" id="KW-0186">Copper</keyword>
<proteinExistence type="predicted"/>
<dbReference type="PROSITE" id="PS51257">
    <property type="entry name" value="PROKAR_LIPOPROTEIN"/>
    <property type="match status" value="1"/>
</dbReference>
<dbReference type="PANTHER" id="PTHR42838:SF2">
    <property type="entry name" value="NITROUS-OXIDE REDUCTASE"/>
    <property type="match status" value="1"/>
</dbReference>
<dbReference type="InterPro" id="IPR008972">
    <property type="entry name" value="Cupredoxin"/>
</dbReference>
<dbReference type="SUPFAM" id="SSF50974">
    <property type="entry name" value="Nitrous oxide reductase, N-terminal domain"/>
    <property type="match status" value="1"/>
</dbReference>
<reference evidence="4 5" key="1">
    <citation type="submission" date="2016-10" db="EMBL/GenBank/DDBJ databases">
        <authorList>
            <person name="de Groot N.N."/>
        </authorList>
    </citation>
    <scope>NUCLEOTIDE SEQUENCE [LARGE SCALE GENOMIC DNA]</scope>
    <source>
        <strain evidence="4 5">DSM 23581</strain>
    </source>
</reference>
<accession>A0A1H3ZP76</accession>
<name>A0A1H3ZP76_9FLAO</name>
<dbReference type="Gene3D" id="2.60.40.420">
    <property type="entry name" value="Cupredoxins - blue copper proteins"/>
    <property type="match status" value="1"/>
</dbReference>
<dbReference type="InterPro" id="IPR041114">
    <property type="entry name" value="Nos_propeller"/>
</dbReference>
<dbReference type="GO" id="GO:0005507">
    <property type="term" value="F:copper ion binding"/>
    <property type="evidence" value="ECO:0007669"/>
    <property type="project" value="InterPro"/>
</dbReference>
<dbReference type="InterPro" id="IPR011045">
    <property type="entry name" value="N2O_reductase_N"/>
</dbReference>
<evidence type="ECO:0000256" key="1">
    <source>
        <dbReference type="ARBA" id="ARBA00004196"/>
    </source>
</evidence>
<dbReference type="InterPro" id="IPR051403">
    <property type="entry name" value="NosZ/Cyto_c_oxidase_sub2"/>
</dbReference>
<gene>
    <name evidence="4" type="ORF">SAMN05421540_104153</name>
</gene>
<dbReference type="RefSeq" id="WP_093241751.1">
    <property type="nucleotide sequence ID" value="NZ_FNQF01000004.1"/>
</dbReference>
<dbReference type="Pfam" id="PF18764">
    <property type="entry name" value="nos_propeller"/>
    <property type="match status" value="1"/>
</dbReference>
<keyword evidence="2" id="KW-0479">Metal-binding</keyword>
<dbReference type="PANTHER" id="PTHR42838">
    <property type="entry name" value="CYTOCHROME C OXIDASE SUBUNIT II"/>
    <property type="match status" value="1"/>
</dbReference>
<dbReference type="Gene3D" id="2.130.10.10">
    <property type="entry name" value="YVTN repeat-like/Quinoprotein amine dehydrogenase"/>
    <property type="match status" value="1"/>
</dbReference>
<dbReference type="PROSITE" id="PS00078">
    <property type="entry name" value="COX2"/>
    <property type="match status" value="1"/>
</dbReference>
<evidence type="ECO:0000313" key="4">
    <source>
        <dbReference type="EMBL" id="SEA25438.1"/>
    </source>
</evidence>
<dbReference type="InterPro" id="IPR015943">
    <property type="entry name" value="WD40/YVTN_repeat-like_dom_sf"/>
</dbReference>
<dbReference type="GO" id="GO:0030313">
    <property type="term" value="C:cell envelope"/>
    <property type="evidence" value="ECO:0007669"/>
    <property type="project" value="UniProtKB-SubCell"/>
</dbReference>
<dbReference type="SUPFAM" id="SSF49503">
    <property type="entry name" value="Cupredoxins"/>
    <property type="match status" value="1"/>
</dbReference>
<sequence>MNLKNLGIGLLSIFFAVSCGKSEKKSGSNGALNKSHAEQVYVAPGEHDDYYAFISGGYSGNLLVYGLPSGRMFKEIPVFSQFPTSGYGYSEETKAMLNTSHGFIPWGDLHHPDISQTDGVTDGRWVFVNENNTPRIARVDLETFETVEVIEVPNSAGNHSSSFVTENTEYVVAGTRFSVPFPQQDISIKDYKGKFKGALSFIKVDQETGAMDINFQLMMPGFNYDLSHPGRGQSHGWFFFTTYNTEEASTLLEVNASQNDKDFIAAVNWKKIEEYVANGGGEMMPAEYAHNTYDHHTHVGKSEMKKEVRIVNPSDVPGAVFFLPTPKSPHGCDISPDGQYIVGNGKLSANLTVHSFPKMIKAIENESFDGEAYGIPILNFDETLAGVVENPGLGPLHTEFDDKGNAYTTFFITSEVVKWELGSWEIKDRKPTYYSVGHLTIPGGNSRKPDGKYMFAMNKITKDRYLPVGPELEHSAQLYDISGDKMELISDFPTHGEPHYAAAIKADKVAPNSRKIYRLDENEHPYAVKNEGETKVVRDGKTVHVYMSTIRSHFNPDNIEGIKVGDKVYFHITNLEQDFDVPHGFAMIGQNNSELLIMPGQTKTTTWEPDRVGVWPFYCTDFCSALHQEMQGYIRVSPADSDIELSWSLGEE</sequence>
<evidence type="ECO:0000256" key="3">
    <source>
        <dbReference type="ARBA" id="ARBA00023008"/>
    </source>
</evidence>
<keyword evidence="5" id="KW-1185">Reference proteome</keyword>
<dbReference type="EMBL" id="FNQF01000004">
    <property type="protein sequence ID" value="SEA25438.1"/>
    <property type="molecule type" value="Genomic_DNA"/>
</dbReference>